<dbReference type="GO" id="GO:0000423">
    <property type="term" value="P:mitophagy"/>
    <property type="evidence" value="ECO:0007669"/>
    <property type="project" value="TreeGrafter"/>
</dbReference>
<dbReference type="GO" id="GO:0035014">
    <property type="term" value="F:phosphatidylinositol 3-kinase regulator activity"/>
    <property type="evidence" value="ECO:0007669"/>
    <property type="project" value="TreeGrafter"/>
</dbReference>
<dbReference type="RefSeq" id="XP_066931402.1">
    <property type="nucleotide sequence ID" value="XM_067075301.1"/>
</dbReference>
<dbReference type="GO" id="GO:0000045">
    <property type="term" value="P:autophagosome assembly"/>
    <property type="evidence" value="ECO:0007669"/>
    <property type="project" value="TreeGrafter"/>
</dbReference>
<keyword evidence="1 2" id="KW-0175">Coiled coil</keyword>
<reference evidence="4" key="1">
    <citation type="submission" date="2021-01" db="UniProtKB">
        <authorList>
            <consortium name="EnsemblMetazoa"/>
        </authorList>
    </citation>
    <scope>IDENTIFICATION</scope>
</reference>
<dbReference type="AlphaFoldDB" id="A0A7M5WVX5"/>
<organism evidence="4 5">
    <name type="scientific">Clytia hemisphaerica</name>
    <dbReference type="NCBI Taxonomy" id="252671"/>
    <lineage>
        <taxon>Eukaryota</taxon>
        <taxon>Metazoa</taxon>
        <taxon>Cnidaria</taxon>
        <taxon>Hydrozoa</taxon>
        <taxon>Hydroidolina</taxon>
        <taxon>Leptothecata</taxon>
        <taxon>Obeliida</taxon>
        <taxon>Clytiidae</taxon>
        <taxon>Clytia</taxon>
    </lineage>
</organism>
<dbReference type="GO" id="GO:0035032">
    <property type="term" value="C:phosphatidylinositol 3-kinase complex, class III"/>
    <property type="evidence" value="ECO:0007669"/>
    <property type="project" value="TreeGrafter"/>
</dbReference>
<evidence type="ECO:0000256" key="1">
    <source>
        <dbReference type="ARBA" id="ARBA00023054"/>
    </source>
</evidence>
<sequence>MNKQPAFLLPVEKCQLCLKKKHQFTCNVCVLTGNFSKSIRSLENYEEGGGRNSYLSSQQTSFNNKQKRLHIVRNVKNEFQERLDEKLEKQANYNKKVTQLIILRNRIETLKCVLQESKSQNEREKEENNKFAESLAEKQKLVKRLRLKSDKLKNDYHLQEKKIKLHRYKTKLESKRESLKEIRISHINALVNNIFPISERTIFPTLGTSPRGISKYNADIGSDVVSESLSKSPEFDLEEATRTIHVEGKWISLKSEERETTIVDAGMPNSGDFIKYFVWLKSYRSEPRSTESNIILHDNEILNVPASLIYSAQLTDGMAFFLSINLPHQIEYINFGLLQVSRKKLVRTIDRLAENVMYLCCSQGIDENQLEPNAILKNLKTMIETRPESLGRTIPFEAIEFEPNECPFDSDSSAEELNFDTDSDSADGNTEEWDRLHDLPEPAMDPHYHSTSPSFDASRDRSLSSSASGLVTSAAASVASALWSWKR</sequence>
<dbReference type="GO" id="GO:0043495">
    <property type="term" value="F:protein-membrane adaptor activity"/>
    <property type="evidence" value="ECO:0007669"/>
    <property type="project" value="TreeGrafter"/>
</dbReference>
<dbReference type="InterPro" id="IPR018791">
    <property type="entry name" value="UV_resistance/autophagy_Atg14"/>
</dbReference>
<feature type="compositionally biased region" description="Basic and acidic residues" evidence="3">
    <location>
        <begin position="432"/>
        <end position="448"/>
    </location>
</feature>
<dbReference type="GO" id="GO:0097629">
    <property type="term" value="C:extrinsic component of omegasome membrane"/>
    <property type="evidence" value="ECO:0007669"/>
    <property type="project" value="TreeGrafter"/>
</dbReference>
<keyword evidence="5" id="KW-1185">Reference proteome</keyword>
<evidence type="ECO:0008006" key="6">
    <source>
        <dbReference type="Google" id="ProtNLM"/>
    </source>
</evidence>
<evidence type="ECO:0000256" key="3">
    <source>
        <dbReference type="SAM" id="MobiDB-lite"/>
    </source>
</evidence>
<dbReference type="GO" id="GO:0005776">
    <property type="term" value="C:autophagosome"/>
    <property type="evidence" value="ECO:0007669"/>
    <property type="project" value="TreeGrafter"/>
</dbReference>
<dbReference type="EnsemblMetazoa" id="CLYHEMT013980.1">
    <property type="protein sequence ID" value="CLYHEMP013980.1"/>
    <property type="gene ID" value="CLYHEMG013980"/>
</dbReference>
<dbReference type="PANTHER" id="PTHR13664:SF0">
    <property type="entry name" value="BECLIN 1-ASSOCIATED AUTOPHAGY-RELATED KEY REGULATOR"/>
    <property type="match status" value="1"/>
</dbReference>
<accession>A0A7M5WVX5</accession>
<name>A0A7M5WVX5_9CNID</name>
<feature type="region of interest" description="Disordered" evidence="3">
    <location>
        <begin position="405"/>
        <end position="467"/>
    </location>
</feature>
<dbReference type="PANTHER" id="PTHR13664">
    <property type="entry name" value="BECLIN 1-ASSOCIATED AUTOPHAGY-RELATED KEY REGULATOR"/>
    <property type="match status" value="1"/>
</dbReference>
<dbReference type="GeneID" id="136819127"/>
<feature type="coiled-coil region" evidence="2">
    <location>
        <begin position="76"/>
        <end position="178"/>
    </location>
</feature>
<proteinExistence type="predicted"/>
<dbReference type="GO" id="GO:0009267">
    <property type="term" value="P:cellular response to starvation"/>
    <property type="evidence" value="ECO:0007669"/>
    <property type="project" value="TreeGrafter"/>
</dbReference>
<evidence type="ECO:0000313" key="5">
    <source>
        <dbReference type="Proteomes" id="UP000594262"/>
    </source>
</evidence>
<dbReference type="GO" id="GO:0097632">
    <property type="term" value="C:extrinsic component of phagophore assembly site membrane"/>
    <property type="evidence" value="ECO:0007669"/>
    <property type="project" value="TreeGrafter"/>
</dbReference>
<evidence type="ECO:0000313" key="4">
    <source>
        <dbReference type="EnsemblMetazoa" id="CLYHEMP013980.1"/>
    </source>
</evidence>
<feature type="compositionally biased region" description="Acidic residues" evidence="3">
    <location>
        <begin position="412"/>
        <end position="431"/>
    </location>
</feature>
<dbReference type="Proteomes" id="UP000594262">
    <property type="component" value="Unplaced"/>
</dbReference>
<evidence type="ECO:0000256" key="2">
    <source>
        <dbReference type="SAM" id="Coils"/>
    </source>
</evidence>
<dbReference type="GO" id="GO:0016240">
    <property type="term" value="P:autophagosome membrane docking"/>
    <property type="evidence" value="ECO:0007669"/>
    <property type="project" value="TreeGrafter"/>
</dbReference>
<protein>
    <recommendedName>
        <fullName evidence="6">Beclin 1-associated autophagy-related key regulator</fullName>
    </recommendedName>
</protein>
<dbReference type="OrthoDB" id="16772at2759"/>
<dbReference type="Pfam" id="PF10186">
    <property type="entry name" value="ATG14"/>
    <property type="match status" value="1"/>
</dbReference>